<keyword evidence="2" id="KW-1185">Reference proteome</keyword>
<accession>A0A6G7J0E3</accession>
<dbReference type="Proteomes" id="UP000502928">
    <property type="component" value="Chromosome"/>
</dbReference>
<dbReference type="RefSeq" id="WP_166247781.1">
    <property type="nucleotide sequence ID" value="NZ_CP049616.1"/>
</dbReference>
<evidence type="ECO:0000313" key="1">
    <source>
        <dbReference type="EMBL" id="QII44120.1"/>
    </source>
</evidence>
<proteinExistence type="predicted"/>
<reference evidence="1 2" key="1">
    <citation type="submission" date="2020-02" db="EMBL/GenBank/DDBJ databases">
        <title>Complete genome of Muricauda sp. 501str8.</title>
        <authorList>
            <person name="Dong B."/>
            <person name="Zhu S."/>
            <person name="Yang J."/>
            <person name="Chen J."/>
        </authorList>
    </citation>
    <scope>NUCLEOTIDE SEQUENCE [LARGE SCALE GENOMIC DNA]</scope>
    <source>
        <strain evidence="1 2">501str8</strain>
    </source>
</reference>
<evidence type="ECO:0000313" key="2">
    <source>
        <dbReference type="Proteomes" id="UP000502928"/>
    </source>
</evidence>
<dbReference type="AlphaFoldDB" id="A0A6G7J0E3"/>
<dbReference type="KEGG" id="mut:GVT53_05345"/>
<gene>
    <name evidence="1" type="ORF">GVT53_05345</name>
</gene>
<sequence>MEKTVETQKKNAKATAVATKPKAANVVPAKGTLKLENMETILQKIERLEQLKRHYGRLKYKQTDLQKALEKIKTHKSKKSDKFEQEEVEEFPYVIVLKGKGDYDRFEEIFTINQPETVENFTAYLLNEVDQVVEVFKNDLQEQTKNLGN</sequence>
<organism evidence="1 2">
    <name type="scientific">Flagellimonas oceani</name>
    <dbReference type="NCBI Taxonomy" id="2698672"/>
    <lineage>
        <taxon>Bacteria</taxon>
        <taxon>Pseudomonadati</taxon>
        <taxon>Bacteroidota</taxon>
        <taxon>Flavobacteriia</taxon>
        <taxon>Flavobacteriales</taxon>
        <taxon>Flavobacteriaceae</taxon>
        <taxon>Flagellimonas</taxon>
    </lineage>
</organism>
<name>A0A6G7J0E3_9FLAO</name>
<dbReference type="EMBL" id="CP049616">
    <property type="protein sequence ID" value="QII44120.1"/>
    <property type="molecule type" value="Genomic_DNA"/>
</dbReference>
<protein>
    <submittedName>
        <fullName evidence="1">Uncharacterized protein</fullName>
    </submittedName>
</protein>